<keyword evidence="1" id="KW-0732">Signal</keyword>
<organism evidence="2 3">
    <name type="scientific">Haloferula rosea</name>
    <dbReference type="NCBI Taxonomy" id="490093"/>
    <lineage>
        <taxon>Bacteria</taxon>
        <taxon>Pseudomonadati</taxon>
        <taxon>Verrucomicrobiota</taxon>
        <taxon>Verrucomicrobiia</taxon>
        <taxon>Verrucomicrobiales</taxon>
        <taxon>Verrucomicrobiaceae</taxon>
        <taxon>Haloferula</taxon>
    </lineage>
</organism>
<dbReference type="Proteomes" id="UP000658278">
    <property type="component" value="Unassembled WGS sequence"/>
</dbReference>
<gene>
    <name evidence="2" type="ORF">JIN81_04520</name>
</gene>
<evidence type="ECO:0000313" key="2">
    <source>
        <dbReference type="EMBL" id="MBK1826271.1"/>
    </source>
</evidence>
<comment type="caution">
    <text evidence="2">The sequence shown here is derived from an EMBL/GenBank/DDBJ whole genome shotgun (WGS) entry which is preliminary data.</text>
</comment>
<dbReference type="AlphaFoldDB" id="A0A934RC40"/>
<evidence type="ECO:0000256" key="1">
    <source>
        <dbReference type="SAM" id="SignalP"/>
    </source>
</evidence>
<dbReference type="RefSeq" id="WP_200277008.1">
    <property type="nucleotide sequence ID" value="NZ_JAENII010000003.1"/>
</dbReference>
<dbReference type="EMBL" id="JAENII010000003">
    <property type="protein sequence ID" value="MBK1826271.1"/>
    <property type="molecule type" value="Genomic_DNA"/>
</dbReference>
<reference evidence="2" key="1">
    <citation type="submission" date="2021-01" db="EMBL/GenBank/DDBJ databases">
        <title>Modified the classification status of verrucomicrobia.</title>
        <authorList>
            <person name="Feng X."/>
        </authorList>
    </citation>
    <scope>NUCLEOTIDE SEQUENCE</scope>
    <source>
        <strain evidence="2">KCTC 22201</strain>
    </source>
</reference>
<feature type="chain" id="PRO_5037910194" description="HEAT repeat domain-containing protein" evidence="1">
    <location>
        <begin position="23"/>
        <end position="314"/>
    </location>
</feature>
<keyword evidence="3" id="KW-1185">Reference proteome</keyword>
<protein>
    <recommendedName>
        <fullName evidence="4">HEAT repeat domain-containing protein</fullName>
    </recommendedName>
</protein>
<evidence type="ECO:0000313" key="3">
    <source>
        <dbReference type="Proteomes" id="UP000658278"/>
    </source>
</evidence>
<name>A0A934RC40_9BACT</name>
<evidence type="ECO:0008006" key="4">
    <source>
        <dbReference type="Google" id="ProtNLM"/>
    </source>
</evidence>
<feature type="signal peptide" evidence="1">
    <location>
        <begin position="1"/>
        <end position="22"/>
    </location>
</feature>
<accession>A0A934RC40</accession>
<sequence length="314" mass="35115">MKSARCLTVLVAWALCDMGSLAADEYPFPAVEDVAERSLIAVDEYGHPRIEDDNKKQVAKLAAASDTPEKLRFYAIWGLAISGYSVDSAEGLIQAAEDQGLSAAARGYAAMGLRNFSRDLPPESKGVLRGRLRHTVASESGSIPDSIIRTLIAWGDAEWIANRLGDQIQGHQMEIEILSALEPPRATDRLLEIYRAAQRQSVRESYNRRAEIGRALLAFHDRRGIDILESLLDAEVVPLSGEQPNHQYRHNVFNAITRAAGQDFGYEHVNFDPSIDEAIRRFRSWWLENRFTFTFPKDDHPTENNNPNRVPGSS</sequence>
<proteinExistence type="predicted"/>